<dbReference type="Proteomes" id="UP001144372">
    <property type="component" value="Unassembled WGS sequence"/>
</dbReference>
<name>A0A9W6FR66_9BACT</name>
<gene>
    <name evidence="2" type="ORF">DAMNIGENAA_01220</name>
</gene>
<dbReference type="EMBL" id="BSDR01000001">
    <property type="protein sequence ID" value="GLI32689.1"/>
    <property type="molecule type" value="Genomic_DNA"/>
</dbReference>
<keyword evidence="1" id="KW-0472">Membrane</keyword>
<dbReference type="AlphaFoldDB" id="A0A9W6FR66"/>
<evidence type="ECO:0000256" key="1">
    <source>
        <dbReference type="SAM" id="Phobius"/>
    </source>
</evidence>
<keyword evidence="1" id="KW-1133">Transmembrane helix</keyword>
<sequence length="360" mass="42500">MDIYPGYDMFLELLRLHWVSALFILLTLLTIFLLLGFRWWLRRRLRCFLEEKFEEENELDILPSTGPKDQEAMALIKKFRSDVWGLPESELILSVDALNLRAVGIVKAVAGVYYPFADFPQYEASLSELLQMVRRISTKLARLSTTAPFKYLGNRRLRDYQRYYEVYRKINENPILQLVKRNPQLYKIARWAMNVKNLGNPLYWAGKELSREGYFFMLRWFYLSFISQVGREAMRLYSGRHFQTEEDRDAALVCYRLYGFTLQWGGPSAQEWSILVDYVTNHSALESEIKLHILSRWSQNRLPKDLDQQMLQTKSGIRWYQEGLKRLLNEDKKAIPLKAKLIRQEIAGLETEAVAEKADR</sequence>
<protein>
    <submittedName>
        <fullName evidence="2">Uncharacterized protein</fullName>
    </submittedName>
</protein>
<accession>A0A9W6FR66</accession>
<evidence type="ECO:0000313" key="2">
    <source>
        <dbReference type="EMBL" id="GLI32689.1"/>
    </source>
</evidence>
<evidence type="ECO:0000313" key="3">
    <source>
        <dbReference type="Proteomes" id="UP001144372"/>
    </source>
</evidence>
<proteinExistence type="predicted"/>
<keyword evidence="1" id="KW-0812">Transmembrane</keyword>
<dbReference type="RefSeq" id="WP_281791744.1">
    <property type="nucleotide sequence ID" value="NZ_BSDR01000001.1"/>
</dbReference>
<reference evidence="2" key="1">
    <citation type="submission" date="2022-12" db="EMBL/GenBank/DDBJ databases">
        <title>Reference genome sequencing for broad-spectrum identification of bacterial and archaeal isolates by mass spectrometry.</title>
        <authorList>
            <person name="Sekiguchi Y."/>
            <person name="Tourlousse D.M."/>
        </authorList>
    </citation>
    <scope>NUCLEOTIDE SEQUENCE</scope>
    <source>
        <strain evidence="2">ASRB1</strain>
    </source>
</reference>
<keyword evidence="3" id="KW-1185">Reference proteome</keyword>
<feature type="transmembrane region" description="Helical" evidence="1">
    <location>
        <begin position="20"/>
        <end position="41"/>
    </location>
</feature>
<comment type="caution">
    <text evidence="2">The sequence shown here is derived from an EMBL/GenBank/DDBJ whole genome shotgun (WGS) entry which is preliminary data.</text>
</comment>
<organism evidence="2 3">
    <name type="scientific">Desulforhabdus amnigena</name>
    <dbReference type="NCBI Taxonomy" id="40218"/>
    <lineage>
        <taxon>Bacteria</taxon>
        <taxon>Pseudomonadati</taxon>
        <taxon>Thermodesulfobacteriota</taxon>
        <taxon>Syntrophobacteria</taxon>
        <taxon>Syntrophobacterales</taxon>
        <taxon>Syntrophobacteraceae</taxon>
        <taxon>Desulforhabdus</taxon>
    </lineage>
</organism>